<dbReference type="Proteomes" id="UP001153269">
    <property type="component" value="Unassembled WGS sequence"/>
</dbReference>
<dbReference type="EMBL" id="CADEAL010001646">
    <property type="protein sequence ID" value="CAB1434260.1"/>
    <property type="molecule type" value="Genomic_DNA"/>
</dbReference>
<evidence type="ECO:0000313" key="2">
    <source>
        <dbReference type="EMBL" id="CAB1434260.1"/>
    </source>
</evidence>
<protein>
    <submittedName>
        <fullName evidence="2">Uncharacterized protein</fullName>
    </submittedName>
</protein>
<feature type="compositionally biased region" description="Low complexity" evidence="1">
    <location>
        <begin position="85"/>
        <end position="96"/>
    </location>
</feature>
<dbReference type="SMART" id="SM00384">
    <property type="entry name" value="AT_hook"/>
    <property type="match status" value="2"/>
</dbReference>
<proteinExistence type="predicted"/>
<sequence length="322" mass="33960">MPVLRNLPVRRRLETESRMAAQLGEQQHHVGRGRGANQSRKSDTAPGKDATSSSADSNVNSLVTPLKRKRGRPPKTNLKLPEQDTTTSRSPQPTSPGEEGNAPLSPKRKRGRPRKDSTTTSETVGEGQNSKKETTTSDVSGLLKRDAGAELTVPPPVKSEILTAAAVGTSLTSQSTSAEKTDTKTEGSAPVSPPAPKPAPASTEKNTQVSTPVSPPVQAPPAPEVTSPLPTAASTSASTQVTASVHSSSPLTPPTFYIFENNGTRRCPDDHRFPSSGSDTPNNDSETSIGPSPDDHSSYCISIKNSQCCTSSHHYSETSHNN</sequence>
<dbReference type="InterPro" id="IPR017956">
    <property type="entry name" value="AT_hook_DNA-bd_motif"/>
</dbReference>
<gene>
    <name evidence="2" type="ORF">PLEPLA_LOCUS22319</name>
</gene>
<feature type="compositionally biased region" description="Low complexity" evidence="1">
    <location>
        <begin position="231"/>
        <end position="249"/>
    </location>
</feature>
<name>A0A9N7UPJ9_PLEPL</name>
<feature type="region of interest" description="Disordered" evidence="1">
    <location>
        <begin position="1"/>
        <end position="298"/>
    </location>
</feature>
<dbReference type="AlphaFoldDB" id="A0A9N7UPJ9"/>
<feature type="compositionally biased region" description="Polar residues" evidence="1">
    <location>
        <begin position="118"/>
        <end position="128"/>
    </location>
</feature>
<reference evidence="2" key="1">
    <citation type="submission" date="2020-03" db="EMBL/GenBank/DDBJ databases">
        <authorList>
            <person name="Weist P."/>
        </authorList>
    </citation>
    <scope>NUCLEOTIDE SEQUENCE</scope>
</reference>
<feature type="compositionally biased region" description="Polar residues" evidence="1">
    <location>
        <begin position="169"/>
        <end position="178"/>
    </location>
</feature>
<evidence type="ECO:0000256" key="1">
    <source>
        <dbReference type="SAM" id="MobiDB-lite"/>
    </source>
</evidence>
<evidence type="ECO:0000313" key="3">
    <source>
        <dbReference type="Proteomes" id="UP001153269"/>
    </source>
</evidence>
<keyword evidence="3" id="KW-1185">Reference proteome</keyword>
<feature type="compositionally biased region" description="Polar residues" evidence="1">
    <location>
        <begin position="275"/>
        <end position="290"/>
    </location>
</feature>
<feature type="compositionally biased region" description="Polar residues" evidence="1">
    <location>
        <begin position="50"/>
        <end position="63"/>
    </location>
</feature>
<organism evidence="2 3">
    <name type="scientific">Pleuronectes platessa</name>
    <name type="common">European plaice</name>
    <dbReference type="NCBI Taxonomy" id="8262"/>
    <lineage>
        <taxon>Eukaryota</taxon>
        <taxon>Metazoa</taxon>
        <taxon>Chordata</taxon>
        <taxon>Craniata</taxon>
        <taxon>Vertebrata</taxon>
        <taxon>Euteleostomi</taxon>
        <taxon>Actinopterygii</taxon>
        <taxon>Neopterygii</taxon>
        <taxon>Teleostei</taxon>
        <taxon>Neoteleostei</taxon>
        <taxon>Acanthomorphata</taxon>
        <taxon>Carangaria</taxon>
        <taxon>Pleuronectiformes</taxon>
        <taxon>Pleuronectoidei</taxon>
        <taxon>Pleuronectidae</taxon>
        <taxon>Pleuronectes</taxon>
    </lineage>
</organism>
<comment type="caution">
    <text evidence="2">The sequence shown here is derived from an EMBL/GenBank/DDBJ whole genome shotgun (WGS) entry which is preliminary data.</text>
</comment>
<accession>A0A9N7UPJ9</accession>
<feature type="compositionally biased region" description="Pro residues" evidence="1">
    <location>
        <begin position="213"/>
        <end position="223"/>
    </location>
</feature>
<dbReference type="GO" id="GO:0003677">
    <property type="term" value="F:DNA binding"/>
    <property type="evidence" value="ECO:0007669"/>
    <property type="project" value="InterPro"/>
</dbReference>
<dbReference type="PRINTS" id="PR00929">
    <property type="entry name" value="ATHOOK"/>
</dbReference>